<evidence type="ECO:0000313" key="1">
    <source>
        <dbReference type="EMBL" id="KKM16318.1"/>
    </source>
</evidence>
<protein>
    <submittedName>
        <fullName evidence="1">Uncharacterized protein</fullName>
    </submittedName>
</protein>
<comment type="caution">
    <text evidence="1">The sequence shown here is derived from an EMBL/GenBank/DDBJ whole genome shotgun (WGS) entry which is preliminary data.</text>
</comment>
<gene>
    <name evidence="1" type="ORF">LCGC14_1687110</name>
</gene>
<dbReference type="EMBL" id="LAZR01014701">
    <property type="protein sequence ID" value="KKM16318.1"/>
    <property type="molecule type" value="Genomic_DNA"/>
</dbReference>
<name>A0A0F9K2H4_9ZZZZ</name>
<dbReference type="AlphaFoldDB" id="A0A0F9K2H4"/>
<organism evidence="1">
    <name type="scientific">marine sediment metagenome</name>
    <dbReference type="NCBI Taxonomy" id="412755"/>
    <lineage>
        <taxon>unclassified sequences</taxon>
        <taxon>metagenomes</taxon>
        <taxon>ecological metagenomes</taxon>
    </lineage>
</organism>
<reference evidence="1" key="1">
    <citation type="journal article" date="2015" name="Nature">
        <title>Complex archaea that bridge the gap between prokaryotes and eukaryotes.</title>
        <authorList>
            <person name="Spang A."/>
            <person name="Saw J.H."/>
            <person name="Jorgensen S.L."/>
            <person name="Zaremba-Niedzwiedzka K."/>
            <person name="Martijn J."/>
            <person name="Lind A.E."/>
            <person name="van Eijk R."/>
            <person name="Schleper C."/>
            <person name="Guy L."/>
            <person name="Ettema T.J."/>
        </authorList>
    </citation>
    <scope>NUCLEOTIDE SEQUENCE</scope>
</reference>
<proteinExistence type="predicted"/>
<accession>A0A0F9K2H4</accession>
<sequence length="56" mass="6324">MADYQECWYYKGYEGGIGSCMLTEKPSGRVHPCACELGEPCYNPELVAEQEEKNES</sequence>